<keyword evidence="3" id="KW-1185">Reference proteome</keyword>
<organism evidence="2 3">
    <name type="scientific">Elaphomyces granulatus</name>
    <dbReference type="NCBI Taxonomy" id="519963"/>
    <lineage>
        <taxon>Eukaryota</taxon>
        <taxon>Fungi</taxon>
        <taxon>Dikarya</taxon>
        <taxon>Ascomycota</taxon>
        <taxon>Pezizomycotina</taxon>
        <taxon>Eurotiomycetes</taxon>
        <taxon>Eurotiomycetidae</taxon>
        <taxon>Eurotiales</taxon>
        <taxon>Elaphomycetaceae</taxon>
        <taxon>Elaphomyces</taxon>
    </lineage>
</organism>
<gene>
    <name evidence="2" type="ORF">Egran_00007</name>
</gene>
<keyword evidence="1" id="KW-0732">Signal</keyword>
<name>A0A232M799_9EURO</name>
<evidence type="ECO:0000256" key="1">
    <source>
        <dbReference type="SAM" id="SignalP"/>
    </source>
</evidence>
<evidence type="ECO:0008006" key="4">
    <source>
        <dbReference type="Google" id="ProtNLM"/>
    </source>
</evidence>
<sequence>MHFYKTNVVLFFAALFANGMASPVGNTIEARDGLLNLLNTNCGNTEMYCCDTSGSKNTNCQKSTTTCSSSQTTCCTGGILGSYHSRPLKQNVFTTRAISRYLVCLKCFLEANGYYQLRDNGFMGPTSLV</sequence>
<dbReference type="EMBL" id="NPHW01000093">
    <property type="protein sequence ID" value="OXV12232.1"/>
    <property type="molecule type" value="Genomic_DNA"/>
</dbReference>
<protein>
    <recommendedName>
        <fullName evidence="4">Hydrophobin</fullName>
    </recommendedName>
</protein>
<dbReference type="Proteomes" id="UP000243515">
    <property type="component" value="Unassembled WGS sequence"/>
</dbReference>
<dbReference type="AlphaFoldDB" id="A0A232M799"/>
<accession>A0A232M799</accession>
<evidence type="ECO:0000313" key="3">
    <source>
        <dbReference type="Proteomes" id="UP000243515"/>
    </source>
</evidence>
<comment type="caution">
    <text evidence="2">The sequence shown here is derived from an EMBL/GenBank/DDBJ whole genome shotgun (WGS) entry which is preliminary data.</text>
</comment>
<evidence type="ECO:0000313" key="2">
    <source>
        <dbReference type="EMBL" id="OXV12232.1"/>
    </source>
</evidence>
<feature type="signal peptide" evidence="1">
    <location>
        <begin position="1"/>
        <end position="21"/>
    </location>
</feature>
<proteinExistence type="predicted"/>
<feature type="chain" id="PRO_5012443882" description="Hydrophobin" evidence="1">
    <location>
        <begin position="22"/>
        <end position="129"/>
    </location>
</feature>
<reference evidence="2 3" key="1">
    <citation type="journal article" date="2015" name="Environ. Microbiol.">
        <title>Metagenome sequence of Elaphomyces granulatus from sporocarp tissue reveals Ascomycota ectomycorrhizal fingerprints of genome expansion and a Proteobacteria-rich microbiome.</title>
        <authorList>
            <person name="Quandt C.A."/>
            <person name="Kohler A."/>
            <person name="Hesse C.N."/>
            <person name="Sharpton T.J."/>
            <person name="Martin F."/>
            <person name="Spatafora J.W."/>
        </authorList>
    </citation>
    <scope>NUCLEOTIDE SEQUENCE [LARGE SCALE GENOMIC DNA]</scope>
    <source>
        <strain evidence="2 3">OSC145934</strain>
    </source>
</reference>